<evidence type="ECO:0000256" key="1">
    <source>
        <dbReference type="SAM" id="MobiDB-lite"/>
    </source>
</evidence>
<feature type="non-terminal residue" evidence="2">
    <location>
        <position position="377"/>
    </location>
</feature>
<gene>
    <name evidence="2" type="ORF">PCOR1329_LOCUS60077</name>
</gene>
<evidence type="ECO:0000313" key="2">
    <source>
        <dbReference type="EMBL" id="CAK0875396.1"/>
    </source>
</evidence>
<proteinExistence type="predicted"/>
<protein>
    <submittedName>
        <fullName evidence="2">Uncharacterized protein</fullName>
    </submittedName>
</protein>
<accession>A0ABN9VPQ5</accession>
<keyword evidence="3" id="KW-1185">Reference proteome</keyword>
<dbReference type="EMBL" id="CAUYUJ010017506">
    <property type="protein sequence ID" value="CAK0875396.1"/>
    <property type="molecule type" value="Genomic_DNA"/>
</dbReference>
<feature type="non-terminal residue" evidence="2">
    <location>
        <position position="1"/>
    </location>
</feature>
<reference evidence="2" key="1">
    <citation type="submission" date="2023-10" db="EMBL/GenBank/DDBJ databases">
        <authorList>
            <person name="Chen Y."/>
            <person name="Shah S."/>
            <person name="Dougan E. K."/>
            <person name="Thang M."/>
            <person name="Chan C."/>
        </authorList>
    </citation>
    <scope>NUCLEOTIDE SEQUENCE [LARGE SCALE GENOMIC DNA]</scope>
</reference>
<sequence>VPAAEGDVATAMVAASGLYADVAALVEACSQARSQREASASSLRAGAAMDPRPGWGLGPDGELQQAQGPLGVEKSGLLVLAPMWLGPSLLQDMPTKPSRLRGLLETGRKHFEFASSLVRQQVVRGGRVLFELPWEATSRRVGCVVDILATIGMQRVRCDQCLSAQISVDGSGQVGPARRAIGFMVNDPFTARAVSRQCHGEHGHVQSLGGRGKTWDEYPPVQVVEIFRALRSSMRAAEGGVAEGVFGRGRELTISAVEAGPVLEELELLARPESPAYEDVLMSLEISRATCGLRGAGVSFDRKVEPAMDLASATLGKFSVCSGFRRSGDSVVRGVRWGGDFTLGGKRLRCAEFVGELGEGLLAKRAAALGPSPERGD</sequence>
<evidence type="ECO:0000313" key="3">
    <source>
        <dbReference type="Proteomes" id="UP001189429"/>
    </source>
</evidence>
<organism evidence="2 3">
    <name type="scientific">Prorocentrum cordatum</name>
    <dbReference type="NCBI Taxonomy" id="2364126"/>
    <lineage>
        <taxon>Eukaryota</taxon>
        <taxon>Sar</taxon>
        <taxon>Alveolata</taxon>
        <taxon>Dinophyceae</taxon>
        <taxon>Prorocentrales</taxon>
        <taxon>Prorocentraceae</taxon>
        <taxon>Prorocentrum</taxon>
    </lineage>
</organism>
<dbReference type="Proteomes" id="UP001189429">
    <property type="component" value="Unassembled WGS sequence"/>
</dbReference>
<comment type="caution">
    <text evidence="2">The sequence shown here is derived from an EMBL/GenBank/DDBJ whole genome shotgun (WGS) entry which is preliminary data.</text>
</comment>
<feature type="region of interest" description="Disordered" evidence="1">
    <location>
        <begin position="40"/>
        <end position="61"/>
    </location>
</feature>
<name>A0ABN9VPQ5_9DINO</name>